<protein>
    <recommendedName>
        <fullName evidence="4">PH-response regulator protein palC</fullName>
    </recommendedName>
</protein>
<dbReference type="GeneID" id="54783784"/>
<feature type="compositionally biased region" description="Polar residues" evidence="1">
    <location>
        <begin position="370"/>
        <end position="387"/>
    </location>
</feature>
<dbReference type="InterPro" id="IPR038499">
    <property type="entry name" value="BRO1_sf"/>
</dbReference>
<dbReference type="AlphaFoldDB" id="A0A642UES5"/>
<evidence type="ECO:0000256" key="1">
    <source>
        <dbReference type="SAM" id="MobiDB-lite"/>
    </source>
</evidence>
<dbReference type="OrthoDB" id="3980807at2759"/>
<dbReference type="Pfam" id="PF17306">
    <property type="entry name" value="DUF5355"/>
    <property type="match status" value="1"/>
</dbReference>
<dbReference type="GO" id="GO:0071467">
    <property type="term" value="P:cellular response to pH"/>
    <property type="evidence" value="ECO:0007669"/>
    <property type="project" value="InterPro"/>
</dbReference>
<comment type="caution">
    <text evidence="2">The sequence shown here is derived from an EMBL/GenBank/DDBJ whole genome shotgun (WGS) entry which is preliminary data.</text>
</comment>
<dbReference type="Gene3D" id="1.25.40.280">
    <property type="entry name" value="alix/aip1 like domains"/>
    <property type="match status" value="1"/>
</dbReference>
<sequence length="387" mass="42527">MLLPPHCLARPLACAQWAGHHQLVSSFPSSTSYSAVAAYLVVAENYLDTIWDETLASVAKIPWDDESEIYITKERVSTGDRLVSKFRKSTQESVAEWTGDDEKGLVLANIGFAYVTLGSLLAKQSLESGHDQWKSVVDLYKKALAVAKLGTSKFGKAGFAVLNTVADVSLQLSVVAKQSYTARTTSTVSASGMLSRAAIYAATQLGSLQQTLPPNAVVVDYFEALVRYARAYAAYYTAIDHYDQKKIGHALGLLQLGIIALQGRNHVVNESSSSLSKPKSKLLELRRDRKNDKVVRKSRPVISKKIEAFVPIDTQELLDSILSLQQSYTKENETLAFQLVVDWREIEDNAQWPLGKPIPLSGLPEYTPGKQKNVNTASSYSGQGAYY</sequence>
<accession>A0A642UES5</accession>
<reference evidence="2 3" key="1">
    <citation type="submission" date="2019-07" db="EMBL/GenBank/DDBJ databases">
        <title>Genome assembly of two rare yeast pathogens: Diutina rugosa and Trichomonascus ciferrii.</title>
        <authorList>
            <person name="Mixao V."/>
            <person name="Saus E."/>
            <person name="Hansen A."/>
            <person name="Lass-Flor C."/>
            <person name="Gabaldon T."/>
        </authorList>
    </citation>
    <scope>NUCLEOTIDE SEQUENCE [LARGE SCALE GENOMIC DNA]</scope>
    <source>
        <strain evidence="2 3">CBS 613</strain>
    </source>
</reference>
<dbReference type="InterPro" id="IPR037505">
    <property type="entry name" value="pH-resp_palC"/>
</dbReference>
<evidence type="ECO:0000313" key="2">
    <source>
        <dbReference type="EMBL" id="KAA8897702.1"/>
    </source>
</evidence>
<name>A0A642UES5_DIURU</name>
<dbReference type="InterPro" id="IPR035278">
    <property type="entry name" value="DUF5355"/>
</dbReference>
<gene>
    <name evidence="2" type="ORF">DIURU_005133</name>
</gene>
<dbReference type="EMBL" id="SWFT01000153">
    <property type="protein sequence ID" value="KAA8897702.1"/>
    <property type="molecule type" value="Genomic_DNA"/>
</dbReference>
<feature type="region of interest" description="Disordered" evidence="1">
    <location>
        <begin position="363"/>
        <end position="387"/>
    </location>
</feature>
<organism evidence="2 3">
    <name type="scientific">Diutina rugosa</name>
    <name type="common">Yeast</name>
    <name type="synonym">Candida rugosa</name>
    <dbReference type="NCBI Taxonomy" id="5481"/>
    <lineage>
        <taxon>Eukaryota</taxon>
        <taxon>Fungi</taxon>
        <taxon>Dikarya</taxon>
        <taxon>Ascomycota</taxon>
        <taxon>Saccharomycotina</taxon>
        <taxon>Pichiomycetes</taxon>
        <taxon>Debaryomycetaceae</taxon>
        <taxon>Diutina</taxon>
    </lineage>
</organism>
<evidence type="ECO:0000313" key="3">
    <source>
        <dbReference type="Proteomes" id="UP000449547"/>
    </source>
</evidence>
<evidence type="ECO:0008006" key="4">
    <source>
        <dbReference type="Google" id="ProtNLM"/>
    </source>
</evidence>
<dbReference type="PANTHER" id="PTHR40463">
    <property type="entry name" value="PH-RESPONSE REGULATOR PROTEIN PALC"/>
    <property type="match status" value="1"/>
</dbReference>
<dbReference type="PANTHER" id="PTHR40463:SF1">
    <property type="entry name" value="PH-RESPONSE REGULATOR PROTEIN PALC"/>
    <property type="match status" value="1"/>
</dbReference>
<dbReference type="Proteomes" id="UP000449547">
    <property type="component" value="Unassembled WGS sequence"/>
</dbReference>
<proteinExistence type="predicted"/>
<dbReference type="GO" id="GO:0005886">
    <property type="term" value="C:plasma membrane"/>
    <property type="evidence" value="ECO:0007669"/>
    <property type="project" value="TreeGrafter"/>
</dbReference>
<keyword evidence="3" id="KW-1185">Reference proteome</keyword>
<dbReference type="RefSeq" id="XP_034010130.1">
    <property type="nucleotide sequence ID" value="XM_034158082.1"/>
</dbReference>
<dbReference type="VEuPathDB" id="FungiDB:DIURU_005133"/>